<organism evidence="8 9">
    <name type="scientific">Candidatus Promineifilum breve</name>
    <dbReference type="NCBI Taxonomy" id="1806508"/>
    <lineage>
        <taxon>Bacteria</taxon>
        <taxon>Bacillati</taxon>
        <taxon>Chloroflexota</taxon>
        <taxon>Ardenticatenia</taxon>
        <taxon>Candidatus Promineifilales</taxon>
        <taxon>Candidatus Promineifilaceae</taxon>
        <taxon>Candidatus Promineifilum</taxon>
    </lineage>
</organism>
<dbReference type="GO" id="GO:0009055">
    <property type="term" value="F:electron transfer activity"/>
    <property type="evidence" value="ECO:0007669"/>
    <property type="project" value="InterPro"/>
</dbReference>
<evidence type="ECO:0000256" key="3">
    <source>
        <dbReference type="ARBA" id="ARBA00023004"/>
    </source>
</evidence>
<evidence type="ECO:0000259" key="7">
    <source>
        <dbReference type="PROSITE" id="PS51007"/>
    </source>
</evidence>
<keyword evidence="3 4" id="KW-0408">Iron</keyword>
<feature type="chain" id="PRO_5008240485" evidence="6">
    <location>
        <begin position="21"/>
        <end position="139"/>
    </location>
</feature>
<dbReference type="RefSeq" id="WP_095041647.1">
    <property type="nucleotide sequence ID" value="NZ_LN890655.1"/>
</dbReference>
<keyword evidence="1 4" id="KW-0349">Heme</keyword>
<sequence length="139" mass="14136">MMRKYTILALLALLVVLALAACGGGGGGGESSEPVAEVPQATATSAGDAAAGKTQFDTVCIACHGPGGVGVEGLGKPFTTSEFLLSVNDQELLEFVKTGRPVGHPDNTTGVDMPPKGGNPALTDAQLMDIIAYIRTLHE</sequence>
<dbReference type="OrthoDB" id="9796421at2"/>
<dbReference type="InterPro" id="IPR036909">
    <property type="entry name" value="Cyt_c-like_dom_sf"/>
</dbReference>
<dbReference type="PROSITE" id="PS51257">
    <property type="entry name" value="PROKAR_LIPOPROTEIN"/>
    <property type="match status" value="1"/>
</dbReference>
<dbReference type="GO" id="GO:0020037">
    <property type="term" value="F:heme binding"/>
    <property type="evidence" value="ECO:0007669"/>
    <property type="project" value="InterPro"/>
</dbReference>
<proteinExistence type="predicted"/>
<gene>
    <name evidence="8" type="ORF">CFX0092_A0100</name>
</gene>
<reference evidence="8" key="1">
    <citation type="submission" date="2016-01" db="EMBL/GenBank/DDBJ databases">
        <authorList>
            <person name="Mcilroy J.S."/>
            <person name="Karst M S."/>
            <person name="Albertsen M."/>
        </authorList>
    </citation>
    <scope>NUCLEOTIDE SEQUENCE</scope>
    <source>
        <strain evidence="8">Cfx-K</strain>
    </source>
</reference>
<dbReference type="Gene3D" id="1.10.760.10">
    <property type="entry name" value="Cytochrome c-like domain"/>
    <property type="match status" value="1"/>
</dbReference>
<evidence type="ECO:0000256" key="4">
    <source>
        <dbReference type="PROSITE-ProRule" id="PRU00433"/>
    </source>
</evidence>
<name>A0A160SXF8_9CHLR</name>
<dbReference type="EMBL" id="LN890655">
    <property type="protein sequence ID" value="CUS01981.2"/>
    <property type="molecule type" value="Genomic_DNA"/>
</dbReference>
<evidence type="ECO:0000256" key="5">
    <source>
        <dbReference type="SAM" id="MobiDB-lite"/>
    </source>
</evidence>
<protein>
    <submittedName>
        <fullName evidence="8">Cytochrome c family protein</fullName>
    </submittedName>
</protein>
<evidence type="ECO:0000313" key="8">
    <source>
        <dbReference type="EMBL" id="CUS01981.2"/>
    </source>
</evidence>
<dbReference type="AlphaFoldDB" id="A0A160SXF8"/>
<dbReference type="PROSITE" id="PS51007">
    <property type="entry name" value="CYTC"/>
    <property type="match status" value="1"/>
</dbReference>
<dbReference type="Proteomes" id="UP000215027">
    <property type="component" value="Chromosome I"/>
</dbReference>
<dbReference type="Pfam" id="PF00034">
    <property type="entry name" value="Cytochrom_C"/>
    <property type="match status" value="1"/>
</dbReference>
<evidence type="ECO:0000256" key="6">
    <source>
        <dbReference type="SAM" id="SignalP"/>
    </source>
</evidence>
<dbReference type="GO" id="GO:0046872">
    <property type="term" value="F:metal ion binding"/>
    <property type="evidence" value="ECO:0007669"/>
    <property type="project" value="UniProtKB-KW"/>
</dbReference>
<dbReference type="InterPro" id="IPR009056">
    <property type="entry name" value="Cyt_c-like_dom"/>
</dbReference>
<evidence type="ECO:0000313" key="9">
    <source>
        <dbReference type="Proteomes" id="UP000215027"/>
    </source>
</evidence>
<keyword evidence="9" id="KW-1185">Reference proteome</keyword>
<evidence type="ECO:0000256" key="1">
    <source>
        <dbReference type="ARBA" id="ARBA00022617"/>
    </source>
</evidence>
<feature type="signal peptide" evidence="6">
    <location>
        <begin position="1"/>
        <end position="20"/>
    </location>
</feature>
<dbReference type="KEGG" id="pbf:CFX0092_A0100"/>
<feature type="region of interest" description="Disordered" evidence="5">
    <location>
        <begin position="99"/>
        <end position="120"/>
    </location>
</feature>
<keyword evidence="2 4" id="KW-0479">Metal-binding</keyword>
<feature type="domain" description="Cytochrome c" evidence="7">
    <location>
        <begin position="47"/>
        <end position="138"/>
    </location>
</feature>
<evidence type="ECO:0000256" key="2">
    <source>
        <dbReference type="ARBA" id="ARBA00022723"/>
    </source>
</evidence>
<dbReference type="SUPFAM" id="SSF46626">
    <property type="entry name" value="Cytochrome c"/>
    <property type="match status" value="1"/>
</dbReference>
<keyword evidence="6" id="KW-0732">Signal</keyword>
<accession>A0A160SXF8</accession>